<evidence type="ECO:0000313" key="1">
    <source>
        <dbReference type="EMBL" id="BET01316.1"/>
    </source>
</evidence>
<reference evidence="1 2" key="1">
    <citation type="submission" date="2023-09" db="EMBL/GenBank/DDBJ databases">
        <title>Nesidiocoris tenuis whole genome shotgun sequence.</title>
        <authorList>
            <person name="Shibata T."/>
            <person name="Shimoda M."/>
            <person name="Kobayashi T."/>
            <person name="Uehara T."/>
        </authorList>
    </citation>
    <scope>NUCLEOTIDE SEQUENCE [LARGE SCALE GENOMIC DNA]</scope>
    <source>
        <strain evidence="1 2">Japan</strain>
    </source>
</reference>
<organism evidence="1 2">
    <name type="scientific">Nesidiocoris tenuis</name>
    <dbReference type="NCBI Taxonomy" id="355587"/>
    <lineage>
        <taxon>Eukaryota</taxon>
        <taxon>Metazoa</taxon>
        <taxon>Ecdysozoa</taxon>
        <taxon>Arthropoda</taxon>
        <taxon>Hexapoda</taxon>
        <taxon>Insecta</taxon>
        <taxon>Pterygota</taxon>
        <taxon>Neoptera</taxon>
        <taxon>Paraneoptera</taxon>
        <taxon>Hemiptera</taxon>
        <taxon>Heteroptera</taxon>
        <taxon>Panheteroptera</taxon>
        <taxon>Cimicomorpha</taxon>
        <taxon>Miridae</taxon>
        <taxon>Dicyphina</taxon>
        <taxon>Nesidiocoris</taxon>
    </lineage>
</organism>
<name>A0ABN7BAA8_9HEMI</name>
<evidence type="ECO:0000313" key="2">
    <source>
        <dbReference type="Proteomes" id="UP001307889"/>
    </source>
</evidence>
<dbReference type="EMBL" id="AP028920">
    <property type="protein sequence ID" value="BET01316.1"/>
    <property type="molecule type" value="Genomic_DNA"/>
</dbReference>
<accession>A0ABN7BAA8</accession>
<gene>
    <name evidence="1" type="ORF">NTJ_14132</name>
</gene>
<proteinExistence type="predicted"/>
<dbReference type="Proteomes" id="UP001307889">
    <property type="component" value="Chromosome 12"/>
</dbReference>
<keyword evidence="2" id="KW-1185">Reference proteome</keyword>
<protein>
    <submittedName>
        <fullName evidence="1">Uncharacterized protein</fullName>
    </submittedName>
</protein>
<sequence length="93" mass="10865">MLCPPPDDKRWDKSLDILPLDNKPFKLETSREYVPDNNGLKNLSGRENYSEGIECQGRRAIHELFRRCELWKWLSARLYSSTCFAKASFRKGA</sequence>